<dbReference type="InterPro" id="IPR000073">
    <property type="entry name" value="AB_hydrolase_1"/>
</dbReference>
<dbReference type="PANTHER" id="PTHR43433">
    <property type="entry name" value="HYDROLASE, ALPHA/BETA FOLD FAMILY PROTEIN"/>
    <property type="match status" value="1"/>
</dbReference>
<dbReference type="RefSeq" id="WP_094253289.1">
    <property type="nucleotide sequence ID" value="NZ_JBHLXL010000001.1"/>
</dbReference>
<dbReference type="SUPFAM" id="SSF53474">
    <property type="entry name" value="alpha/beta-Hydrolases"/>
    <property type="match status" value="1"/>
</dbReference>
<evidence type="ECO:0000313" key="2">
    <source>
        <dbReference type="EMBL" id="OYD56953.1"/>
    </source>
</evidence>
<keyword evidence="3" id="KW-1185">Reference proteome</keyword>
<dbReference type="InterPro" id="IPR050471">
    <property type="entry name" value="AB_hydrolase"/>
</dbReference>
<dbReference type="Pfam" id="PF00561">
    <property type="entry name" value="Abhydrolase_1"/>
    <property type="match status" value="1"/>
</dbReference>
<dbReference type="Proteomes" id="UP000215059">
    <property type="component" value="Unassembled WGS sequence"/>
</dbReference>
<dbReference type="AlphaFoldDB" id="A0A235F7E9"/>
<gene>
    <name evidence="2" type="ORF">CGZ90_14685</name>
</gene>
<evidence type="ECO:0000259" key="1">
    <source>
        <dbReference type="Pfam" id="PF00561"/>
    </source>
</evidence>
<dbReference type="OrthoDB" id="9773293at2"/>
<organism evidence="2 3">
    <name type="scientific">Fictibacillus aquaticus</name>
    <dbReference type="NCBI Taxonomy" id="2021314"/>
    <lineage>
        <taxon>Bacteria</taxon>
        <taxon>Bacillati</taxon>
        <taxon>Bacillota</taxon>
        <taxon>Bacilli</taxon>
        <taxon>Bacillales</taxon>
        <taxon>Fictibacillaceae</taxon>
        <taxon>Fictibacillus</taxon>
    </lineage>
</organism>
<proteinExistence type="predicted"/>
<reference evidence="2 3" key="1">
    <citation type="submission" date="2017-07" db="EMBL/GenBank/DDBJ databases">
        <title>Fictibacillus sp. nov. GDSW-R2A3 Genome sequencing and assembly.</title>
        <authorList>
            <person name="Mayilraj S."/>
        </authorList>
    </citation>
    <scope>NUCLEOTIDE SEQUENCE [LARGE SCALE GENOMIC DNA]</scope>
    <source>
        <strain evidence="2 3">GDSW-R2A3</strain>
    </source>
</reference>
<evidence type="ECO:0000313" key="3">
    <source>
        <dbReference type="Proteomes" id="UP000215059"/>
    </source>
</evidence>
<dbReference type="EMBL" id="NOII01000008">
    <property type="protein sequence ID" value="OYD56953.1"/>
    <property type="molecule type" value="Genomic_DNA"/>
</dbReference>
<comment type="caution">
    <text evidence="2">The sequence shown here is derived from an EMBL/GenBank/DDBJ whole genome shotgun (WGS) entry which is preliminary data.</text>
</comment>
<accession>A0A235F7E9</accession>
<feature type="domain" description="AB hydrolase-1" evidence="1">
    <location>
        <begin position="26"/>
        <end position="275"/>
    </location>
</feature>
<dbReference type="PANTHER" id="PTHR43433:SF5">
    <property type="entry name" value="AB HYDROLASE-1 DOMAIN-CONTAINING PROTEIN"/>
    <property type="match status" value="1"/>
</dbReference>
<dbReference type="Gene3D" id="3.40.50.1820">
    <property type="entry name" value="alpha/beta hydrolase"/>
    <property type="match status" value="1"/>
</dbReference>
<dbReference type="InterPro" id="IPR029058">
    <property type="entry name" value="AB_hydrolase_fold"/>
</dbReference>
<sequence length="292" mass="32475">MENHVLSLSDGRTLGFGDYGRIDGLPVLLFHGTPSSRIHPFIKLLEEMASDMPFPPIRIIAVERPGYGLSTPKQGRTIDHVVSDVKLLLKYLKIDSFSMIGISGGAPYALACAADMPDKVQKVAVISGMGPLAVKELLLSHSKEDQIGFLSAYQSPDGLRKFTQYAQKNPEAFVKSQYDQLPADEKKVITKEILSIYVKTVSEATRSPWGMIDDYKNFLSPWSFDPAKIISFVKLWHSDSDESVPVAHARHLHRIIPNSEYSELRGFSHFSSIFAPLPEVLEFLTIRAIDGS</sequence>
<protein>
    <recommendedName>
        <fullName evidence="1">AB hydrolase-1 domain-containing protein</fullName>
    </recommendedName>
</protein>
<name>A0A235F7E9_9BACL</name>